<dbReference type="RefSeq" id="WP_165270824.1">
    <property type="nucleotide sequence ID" value="NZ_JAALLS010000024.1"/>
</dbReference>
<organism evidence="1 2">
    <name type="scientific">Fodinibius halophilus</name>
    <dbReference type="NCBI Taxonomy" id="1736908"/>
    <lineage>
        <taxon>Bacteria</taxon>
        <taxon>Pseudomonadati</taxon>
        <taxon>Balneolota</taxon>
        <taxon>Balneolia</taxon>
        <taxon>Balneolales</taxon>
        <taxon>Balneolaceae</taxon>
        <taxon>Fodinibius</taxon>
    </lineage>
</organism>
<proteinExistence type="predicted"/>
<evidence type="ECO:0000313" key="2">
    <source>
        <dbReference type="Proteomes" id="UP000479132"/>
    </source>
</evidence>
<reference evidence="1 2" key="1">
    <citation type="submission" date="2020-02" db="EMBL/GenBank/DDBJ databases">
        <title>Aliifodinibius halophilus 2W32, complete genome.</title>
        <authorList>
            <person name="Li Y."/>
            <person name="Wu S."/>
        </authorList>
    </citation>
    <scope>NUCLEOTIDE SEQUENCE [LARGE SCALE GENOMIC DNA]</scope>
    <source>
        <strain evidence="1 2">2W32</strain>
    </source>
</reference>
<evidence type="ECO:0000313" key="1">
    <source>
        <dbReference type="EMBL" id="NGP89756.1"/>
    </source>
</evidence>
<keyword evidence="2" id="KW-1185">Reference proteome</keyword>
<protein>
    <submittedName>
        <fullName evidence="1">Uncharacterized protein</fullName>
    </submittedName>
</protein>
<accession>A0A6M1T2R7</accession>
<name>A0A6M1T2R7_9BACT</name>
<dbReference type="Proteomes" id="UP000479132">
    <property type="component" value="Unassembled WGS sequence"/>
</dbReference>
<comment type="caution">
    <text evidence="1">The sequence shown here is derived from an EMBL/GenBank/DDBJ whole genome shotgun (WGS) entry which is preliminary data.</text>
</comment>
<dbReference type="EMBL" id="JAALLS010000024">
    <property type="protein sequence ID" value="NGP89756.1"/>
    <property type="molecule type" value="Genomic_DNA"/>
</dbReference>
<gene>
    <name evidence="1" type="ORF">G3569_15465</name>
</gene>
<sequence>MDNLNEMGLSPVSKNQLKYTNGGLILVNAELTKALLKPLVGAYQRGYDEAQNNCDCES</sequence>
<dbReference type="AlphaFoldDB" id="A0A6M1T2R7"/>